<gene>
    <name evidence="4" type="ORF">BJX63DRAFT_436776</name>
</gene>
<proteinExistence type="inferred from homology"/>
<evidence type="ECO:0000256" key="2">
    <source>
        <dbReference type="ARBA" id="ARBA00022857"/>
    </source>
</evidence>
<dbReference type="PANTHER" id="PTHR24320">
    <property type="entry name" value="RETINOL DEHYDROGENASE"/>
    <property type="match status" value="1"/>
</dbReference>
<dbReference type="Pfam" id="PF00106">
    <property type="entry name" value="adh_short"/>
    <property type="match status" value="1"/>
</dbReference>
<accession>A0ABR4GX50</accession>
<dbReference type="PRINTS" id="PR00081">
    <property type="entry name" value="GDHRDH"/>
</dbReference>
<dbReference type="PANTHER" id="PTHR24320:SF283">
    <property type="entry name" value="RETINOL DEHYDROGENASE 11"/>
    <property type="match status" value="1"/>
</dbReference>
<keyword evidence="3" id="KW-0560">Oxidoreductase</keyword>
<evidence type="ECO:0000313" key="5">
    <source>
        <dbReference type="Proteomes" id="UP001610334"/>
    </source>
</evidence>
<organism evidence="4 5">
    <name type="scientific">Aspergillus granulosus</name>
    <dbReference type="NCBI Taxonomy" id="176169"/>
    <lineage>
        <taxon>Eukaryota</taxon>
        <taxon>Fungi</taxon>
        <taxon>Dikarya</taxon>
        <taxon>Ascomycota</taxon>
        <taxon>Pezizomycotina</taxon>
        <taxon>Eurotiomycetes</taxon>
        <taxon>Eurotiomycetidae</taxon>
        <taxon>Eurotiales</taxon>
        <taxon>Aspergillaceae</taxon>
        <taxon>Aspergillus</taxon>
        <taxon>Aspergillus subgen. Nidulantes</taxon>
    </lineage>
</organism>
<reference evidence="4 5" key="1">
    <citation type="submission" date="2024-07" db="EMBL/GenBank/DDBJ databases">
        <title>Section-level genome sequencing and comparative genomics of Aspergillus sections Usti and Cavernicolus.</title>
        <authorList>
            <consortium name="Lawrence Berkeley National Laboratory"/>
            <person name="Nybo J.L."/>
            <person name="Vesth T.C."/>
            <person name="Theobald S."/>
            <person name="Frisvad J.C."/>
            <person name="Larsen T.O."/>
            <person name="Kjaerboelling I."/>
            <person name="Rothschild-Mancinelli K."/>
            <person name="Lyhne E.K."/>
            <person name="Kogle M.E."/>
            <person name="Barry K."/>
            <person name="Clum A."/>
            <person name="Na H."/>
            <person name="Ledsgaard L."/>
            <person name="Lin J."/>
            <person name="Lipzen A."/>
            <person name="Kuo A."/>
            <person name="Riley R."/>
            <person name="Mondo S."/>
            <person name="Labutti K."/>
            <person name="Haridas S."/>
            <person name="Pangalinan J."/>
            <person name="Salamov A.A."/>
            <person name="Simmons B.A."/>
            <person name="Magnuson J.K."/>
            <person name="Chen J."/>
            <person name="Drula E."/>
            <person name="Henrissat B."/>
            <person name="Wiebenga A."/>
            <person name="Lubbers R.J."/>
            <person name="Gomes A.C."/>
            <person name="Makela M.R."/>
            <person name="Stajich J."/>
            <person name="Grigoriev I.V."/>
            <person name="Mortensen U.H."/>
            <person name="De Vries R.P."/>
            <person name="Baker S.E."/>
            <person name="Andersen M.R."/>
        </authorList>
    </citation>
    <scope>NUCLEOTIDE SEQUENCE [LARGE SCALE GENOMIC DNA]</scope>
    <source>
        <strain evidence="4 5">CBS 588.65</strain>
    </source>
</reference>
<dbReference type="Gene3D" id="3.40.50.720">
    <property type="entry name" value="NAD(P)-binding Rossmann-like Domain"/>
    <property type="match status" value="1"/>
</dbReference>
<dbReference type="Proteomes" id="UP001610334">
    <property type="component" value="Unassembled WGS sequence"/>
</dbReference>
<evidence type="ECO:0000256" key="1">
    <source>
        <dbReference type="ARBA" id="ARBA00006484"/>
    </source>
</evidence>
<dbReference type="InterPro" id="IPR036291">
    <property type="entry name" value="NAD(P)-bd_dom_sf"/>
</dbReference>
<dbReference type="SUPFAM" id="SSF51735">
    <property type="entry name" value="NAD(P)-binding Rossmann-fold domains"/>
    <property type="match status" value="1"/>
</dbReference>
<name>A0ABR4GX50_9EURO</name>
<protein>
    <submittedName>
        <fullName evidence="4">Uncharacterized protein</fullName>
    </submittedName>
</protein>
<comment type="similarity">
    <text evidence="1">Belongs to the short-chain dehydrogenases/reductases (SDR) family.</text>
</comment>
<keyword evidence="2" id="KW-0521">NADP</keyword>
<evidence type="ECO:0000313" key="4">
    <source>
        <dbReference type="EMBL" id="KAL2807724.1"/>
    </source>
</evidence>
<dbReference type="EMBL" id="JBFXLT010000132">
    <property type="protein sequence ID" value="KAL2807724.1"/>
    <property type="molecule type" value="Genomic_DNA"/>
</dbReference>
<comment type="caution">
    <text evidence="4">The sequence shown here is derived from an EMBL/GenBank/DDBJ whole genome shotgun (WGS) entry which is preliminary data.</text>
</comment>
<evidence type="ECO:0000256" key="3">
    <source>
        <dbReference type="ARBA" id="ARBA00023002"/>
    </source>
</evidence>
<dbReference type="InterPro" id="IPR002347">
    <property type="entry name" value="SDR_fam"/>
</dbReference>
<sequence length="325" mass="35701">MSSSKPTASSLASLYTPYIKNKVILTTGVSPSGLGAVFLHAIVQACPSHLILAGRNTSKVQETARALASEIPDPDLKIRILELDLSSLAAVRAAAETVNSWPDVPAIDVLVNNAGIMAVDFALSVDGFESQFATNHLGPWLFTNLIMGKILSAAEPRIVMVSSDGHRLGPVRFWDYNFEKGTYNRWQAYGQTKTANMLMAISLAEKLGPKGLLSFSLHPGVINTHLGDHIDWNVHFPTLLEVHRYYGHPQGWMTEFDFRTPEEGSATHVYAAFDPDLKSHNGAFLEDCHVANPLTDDIKAWATSPVEAEKLWRLSEELVGQVFTY</sequence>
<keyword evidence="5" id="KW-1185">Reference proteome</keyword>